<keyword evidence="1" id="KW-0560">Oxidoreductase</keyword>
<accession>A0A133KBR7</accession>
<reference evidence="4" key="1">
    <citation type="submission" date="2016-01" db="EMBL/GenBank/DDBJ databases">
        <authorList>
            <person name="Mitreva M."/>
            <person name="Pepin K.H."/>
            <person name="Mihindukulasuriya K.A."/>
            <person name="Fulton R."/>
            <person name="Fronick C."/>
            <person name="O'Laughlin M."/>
            <person name="Miner T."/>
            <person name="Herter B."/>
            <person name="Rosa B.A."/>
            <person name="Cordes M."/>
            <person name="Tomlinson C."/>
            <person name="Wollam A."/>
            <person name="Palsikar V.B."/>
            <person name="Mardis E.R."/>
            <person name="Wilson R.K."/>
        </authorList>
    </citation>
    <scope>NUCLEOTIDE SEQUENCE [LARGE SCALE GENOMIC DNA]</scope>
    <source>
        <strain evidence="4">GED7749B</strain>
    </source>
</reference>
<evidence type="ECO:0000259" key="2">
    <source>
        <dbReference type="Pfam" id="PF07992"/>
    </source>
</evidence>
<dbReference type="PANTHER" id="PTHR42949:SF3">
    <property type="entry name" value="ANAEROBIC GLYCEROL-3-PHOSPHATE DEHYDROGENASE SUBUNIT B"/>
    <property type="match status" value="1"/>
</dbReference>
<evidence type="ECO:0000313" key="4">
    <source>
        <dbReference type="Proteomes" id="UP000070376"/>
    </source>
</evidence>
<dbReference type="PRINTS" id="PR00368">
    <property type="entry name" value="FADPNR"/>
</dbReference>
<dbReference type="GeneID" id="93259033"/>
<protein>
    <submittedName>
        <fullName evidence="3">Pyridine nucleotide-disulfide oxidoreductase</fullName>
    </submittedName>
</protein>
<dbReference type="Pfam" id="PF07992">
    <property type="entry name" value="Pyr_redox_2"/>
    <property type="match status" value="1"/>
</dbReference>
<dbReference type="GO" id="GO:0016491">
    <property type="term" value="F:oxidoreductase activity"/>
    <property type="evidence" value="ECO:0007669"/>
    <property type="project" value="UniProtKB-KW"/>
</dbReference>
<dbReference type="RefSeq" id="WP_014097560.1">
    <property type="nucleotide sequence ID" value="NZ_KQ955924.1"/>
</dbReference>
<proteinExistence type="predicted"/>
<organism evidence="3 4">
    <name type="scientific">Heyndrickxia coagulans</name>
    <name type="common">Weizmannia coagulans</name>
    <dbReference type="NCBI Taxonomy" id="1398"/>
    <lineage>
        <taxon>Bacteria</taxon>
        <taxon>Bacillati</taxon>
        <taxon>Bacillota</taxon>
        <taxon>Bacilli</taxon>
        <taxon>Bacillales</taxon>
        <taxon>Bacillaceae</taxon>
        <taxon>Heyndrickxia</taxon>
    </lineage>
</organism>
<dbReference type="PATRIC" id="fig|1398.22.peg.3578"/>
<dbReference type="Proteomes" id="UP000070376">
    <property type="component" value="Unassembled WGS sequence"/>
</dbReference>
<dbReference type="InterPro" id="IPR023753">
    <property type="entry name" value="FAD/NAD-binding_dom"/>
</dbReference>
<dbReference type="SUPFAM" id="SSF51905">
    <property type="entry name" value="FAD/NAD(P)-binding domain"/>
    <property type="match status" value="1"/>
</dbReference>
<dbReference type="EMBL" id="LRPN01000183">
    <property type="protein sequence ID" value="KWZ76969.1"/>
    <property type="molecule type" value="Genomic_DNA"/>
</dbReference>
<name>A0A133KBR7_HEYCO</name>
<dbReference type="InterPro" id="IPR051691">
    <property type="entry name" value="Metab_Enz_Cyan_OpOx_G3PDH"/>
</dbReference>
<evidence type="ECO:0000313" key="3">
    <source>
        <dbReference type="EMBL" id="KWZ76969.1"/>
    </source>
</evidence>
<dbReference type="AlphaFoldDB" id="A0A133KBR7"/>
<dbReference type="InterPro" id="IPR036188">
    <property type="entry name" value="FAD/NAD-bd_sf"/>
</dbReference>
<dbReference type="PANTHER" id="PTHR42949">
    <property type="entry name" value="ANAEROBIC GLYCEROL-3-PHOSPHATE DEHYDROGENASE SUBUNIT B"/>
    <property type="match status" value="1"/>
</dbReference>
<evidence type="ECO:0000256" key="1">
    <source>
        <dbReference type="ARBA" id="ARBA00023002"/>
    </source>
</evidence>
<comment type="caution">
    <text evidence="3">The sequence shown here is derived from an EMBL/GenBank/DDBJ whole genome shotgun (WGS) entry which is preliminary data.</text>
</comment>
<gene>
    <name evidence="3" type="ORF">HMPREF3213_03571</name>
</gene>
<sequence length="363" mass="39346">MDCDVCIIGGGPSGLAAAWQAGKTGLSVIIVDENQMLGGQLKQQRQPIQNLPDIFTNQQLTGFELAHELIHLIEPYDIKPLTGFSFIGVEADGTIGVNNGRETRKIRAKCIIVATGAAEEPILFPGWTLPGSFSIGAMQILINREKIVPGRTAVMIGSSSRTCQVASEMQQAGIIIAGVIEEKAKFDCSPSDLQHLKKLNIPLFAGVSKIRAEGEEEVENIHFKAGDGKEQSINTELVCIDGGLSPVVESNFILGYQLQFNSDLGNWIPSYDSCFHTSAPNVFVAGNAAGITSHGAILITGLIAGLSAAEALGKYSNKETVSKQRKKWWNELKTVEMAYDSTVYQARIQHVKQFEQLKIKQMS</sequence>
<dbReference type="PRINTS" id="PR00469">
    <property type="entry name" value="PNDRDTASEII"/>
</dbReference>
<feature type="domain" description="FAD/NAD(P)-binding" evidence="2">
    <location>
        <begin position="4"/>
        <end position="289"/>
    </location>
</feature>
<dbReference type="Gene3D" id="3.50.50.60">
    <property type="entry name" value="FAD/NAD(P)-binding domain"/>
    <property type="match status" value="2"/>
</dbReference>